<accession>A0A5S4H7P2</accession>
<dbReference type="Gene3D" id="3.40.630.10">
    <property type="entry name" value="Zn peptidases"/>
    <property type="match status" value="1"/>
</dbReference>
<dbReference type="AlphaFoldDB" id="A0A5S4H7P2"/>
<evidence type="ECO:0000256" key="2">
    <source>
        <dbReference type="ARBA" id="ARBA00022438"/>
    </source>
</evidence>
<evidence type="ECO:0000256" key="6">
    <source>
        <dbReference type="ARBA" id="ARBA00022801"/>
    </source>
</evidence>
<dbReference type="GO" id="GO:0008235">
    <property type="term" value="F:metalloexopeptidase activity"/>
    <property type="evidence" value="ECO:0007669"/>
    <property type="project" value="InterPro"/>
</dbReference>
<evidence type="ECO:0000256" key="3">
    <source>
        <dbReference type="ARBA" id="ARBA00022670"/>
    </source>
</evidence>
<dbReference type="Pfam" id="PF02225">
    <property type="entry name" value="PA"/>
    <property type="match status" value="1"/>
</dbReference>
<dbReference type="InterPro" id="IPR041756">
    <property type="entry name" value="M28_SGAP-like"/>
</dbReference>
<dbReference type="GO" id="GO:0004177">
    <property type="term" value="F:aminopeptidase activity"/>
    <property type="evidence" value="ECO:0007669"/>
    <property type="project" value="UniProtKB-KW"/>
</dbReference>
<name>A0A5S4H7P2_9ACTN</name>
<dbReference type="PANTHER" id="PTHR12147:SF26">
    <property type="entry name" value="PEPTIDASE M28 DOMAIN-CONTAINING PROTEIN"/>
    <property type="match status" value="1"/>
</dbReference>
<dbReference type="OrthoDB" id="345880at2"/>
<sequence>MRPILAVLMQSRVLLRELTRVRLRVASSPHKRRPGMRRAALATLTGLSLAAATLAAVPTAAAAGPADAKLARLVTLKNVRHHQLNLQKIADANGGNRAAGLPGNTVTIKYLADQLKRAGYSPVVQKFTFDFWQQTAEPVFAETAPEQKTFAPDTDYATLQYSGSGDVTAPAAPVDSGATGLGSGCEADDFAGFPAGAIALIQRGGCFFSVKADNAIAAGASAVVIYQLPDQPGPVGGTLTKPYGIPVVGPTNAVGKALVEQANNGGVTLRVKTQTLNEKRETANVIADTERGRPGNIVVVGAHNDSVTDGPGINDDGSGTATLLEMAKQINKLGSKVRNKVRFAFWGAEEEGLLGSQYYVDTLPQAERDKIALMLDFDMLASPNYVNFVYDGDDSAGENNVEPPAGSGAIEKAFTDYFASRGLATDPTPFNGRSDYNAFITAGIPAGGVFTGAEGIKTPAQAAVYGGTAGVAYDPCYHAACDRYDNVNLKGFDQMIDATAAVTQLFAHSTLTVNGNELARRAPAQAAKRTVPDEIGTYATR</sequence>
<dbReference type="InterPro" id="IPR003137">
    <property type="entry name" value="PA_domain"/>
</dbReference>
<evidence type="ECO:0000259" key="9">
    <source>
        <dbReference type="Pfam" id="PF04389"/>
    </source>
</evidence>
<evidence type="ECO:0000256" key="1">
    <source>
        <dbReference type="ARBA" id="ARBA00005957"/>
    </source>
</evidence>
<reference evidence="10 11" key="1">
    <citation type="submission" date="2019-05" db="EMBL/GenBank/DDBJ databases">
        <title>Draft genome sequence of Actinomadura geliboluensis A8036.</title>
        <authorList>
            <person name="Saricaoglu S."/>
            <person name="Isik K."/>
        </authorList>
    </citation>
    <scope>NUCLEOTIDE SEQUENCE [LARGE SCALE GENOMIC DNA]</scope>
    <source>
        <strain evidence="10 11">A8036</strain>
    </source>
</reference>
<keyword evidence="4" id="KW-0479">Metal-binding</keyword>
<dbReference type="InterPro" id="IPR007484">
    <property type="entry name" value="Peptidase_M28"/>
</dbReference>
<comment type="caution">
    <text evidence="10">The sequence shown here is derived from an EMBL/GenBank/DDBJ whole genome shotgun (WGS) entry which is preliminary data.</text>
</comment>
<evidence type="ECO:0000259" key="8">
    <source>
        <dbReference type="Pfam" id="PF02225"/>
    </source>
</evidence>
<dbReference type="CDD" id="cd03876">
    <property type="entry name" value="M28_SGAP_like"/>
    <property type="match status" value="1"/>
</dbReference>
<proteinExistence type="inferred from homology"/>
<evidence type="ECO:0000313" key="10">
    <source>
        <dbReference type="EMBL" id="TMR41265.1"/>
    </source>
</evidence>
<evidence type="ECO:0000256" key="7">
    <source>
        <dbReference type="ARBA" id="ARBA00022833"/>
    </source>
</evidence>
<dbReference type="SUPFAM" id="SSF53187">
    <property type="entry name" value="Zn-dependent exopeptidases"/>
    <property type="match status" value="1"/>
</dbReference>
<gene>
    <name evidence="10" type="ORF">ETD96_06575</name>
</gene>
<organism evidence="10 11">
    <name type="scientific">Actinomadura geliboluensis</name>
    <dbReference type="NCBI Taxonomy" id="882440"/>
    <lineage>
        <taxon>Bacteria</taxon>
        <taxon>Bacillati</taxon>
        <taxon>Actinomycetota</taxon>
        <taxon>Actinomycetes</taxon>
        <taxon>Streptosporangiales</taxon>
        <taxon>Thermomonosporaceae</taxon>
        <taxon>Actinomadura</taxon>
    </lineage>
</organism>
<keyword evidence="5" id="KW-0732">Signal</keyword>
<keyword evidence="2" id="KW-0031">Aminopeptidase</keyword>
<protein>
    <submittedName>
        <fullName evidence="10">M20/M25/M40 family metallo-hydrolase</fullName>
    </submittedName>
</protein>
<feature type="domain" description="Peptidase M28" evidence="9">
    <location>
        <begin position="284"/>
        <end position="502"/>
    </location>
</feature>
<dbReference type="GO" id="GO:0046872">
    <property type="term" value="F:metal ion binding"/>
    <property type="evidence" value="ECO:0007669"/>
    <property type="project" value="UniProtKB-KW"/>
</dbReference>
<dbReference type="InterPro" id="IPR045175">
    <property type="entry name" value="M28_fam"/>
</dbReference>
<keyword evidence="7" id="KW-0862">Zinc</keyword>
<dbReference type="InterPro" id="IPR046450">
    <property type="entry name" value="PA_dom_sf"/>
</dbReference>
<feature type="domain" description="PA" evidence="8">
    <location>
        <begin position="182"/>
        <end position="258"/>
    </location>
</feature>
<dbReference type="Pfam" id="PF04389">
    <property type="entry name" value="Peptidase_M28"/>
    <property type="match status" value="1"/>
</dbReference>
<dbReference type="GO" id="GO:0006508">
    <property type="term" value="P:proteolysis"/>
    <property type="evidence" value="ECO:0007669"/>
    <property type="project" value="UniProtKB-KW"/>
</dbReference>
<evidence type="ECO:0000256" key="4">
    <source>
        <dbReference type="ARBA" id="ARBA00022723"/>
    </source>
</evidence>
<keyword evidence="6 10" id="KW-0378">Hydrolase</keyword>
<dbReference type="EMBL" id="VCKZ01000027">
    <property type="protein sequence ID" value="TMR41265.1"/>
    <property type="molecule type" value="Genomic_DNA"/>
</dbReference>
<dbReference type="SUPFAM" id="SSF52025">
    <property type="entry name" value="PA domain"/>
    <property type="match status" value="1"/>
</dbReference>
<evidence type="ECO:0000256" key="5">
    <source>
        <dbReference type="ARBA" id="ARBA00022729"/>
    </source>
</evidence>
<evidence type="ECO:0000313" key="11">
    <source>
        <dbReference type="Proteomes" id="UP000305238"/>
    </source>
</evidence>
<comment type="similarity">
    <text evidence="1">Belongs to the peptidase M28 family. M28A subfamily.</text>
</comment>
<keyword evidence="11" id="KW-1185">Reference proteome</keyword>
<keyword evidence="3" id="KW-0645">Protease</keyword>
<dbReference type="PANTHER" id="PTHR12147">
    <property type="entry name" value="METALLOPEPTIDASE M28 FAMILY MEMBER"/>
    <property type="match status" value="1"/>
</dbReference>
<dbReference type="Proteomes" id="UP000305238">
    <property type="component" value="Unassembled WGS sequence"/>
</dbReference>
<dbReference type="Gene3D" id="3.50.30.30">
    <property type="match status" value="1"/>
</dbReference>